<feature type="transmembrane region" description="Helical" evidence="11">
    <location>
        <begin position="271"/>
        <end position="293"/>
    </location>
</feature>
<evidence type="ECO:0000256" key="10">
    <source>
        <dbReference type="SAM" id="Coils"/>
    </source>
</evidence>
<dbReference type="PANTHER" id="PTHR32089:SF55">
    <property type="entry name" value="METHYL ACCEPTING SENSORY TRANSDUCER WITH CACHE_2 SMALL MOLECULE BINDING DOMAIN"/>
    <property type="match status" value="1"/>
</dbReference>
<dbReference type="Gene3D" id="3.30.450.20">
    <property type="entry name" value="PAS domain"/>
    <property type="match status" value="2"/>
</dbReference>
<keyword evidence="15" id="KW-1185">Reference proteome</keyword>
<dbReference type="InterPro" id="IPR003660">
    <property type="entry name" value="HAMP_dom"/>
</dbReference>
<dbReference type="SMART" id="SM00304">
    <property type="entry name" value="HAMP"/>
    <property type="match status" value="2"/>
</dbReference>
<dbReference type="AlphaFoldDB" id="A0A3A6THV2"/>
<dbReference type="SMART" id="SM00283">
    <property type="entry name" value="MA"/>
    <property type="match status" value="1"/>
</dbReference>
<dbReference type="InterPro" id="IPR029151">
    <property type="entry name" value="Sensor-like_sf"/>
</dbReference>
<dbReference type="Pfam" id="PF02743">
    <property type="entry name" value="dCache_1"/>
    <property type="match status" value="1"/>
</dbReference>
<dbReference type="CDD" id="cd11386">
    <property type="entry name" value="MCP_signal"/>
    <property type="match status" value="1"/>
</dbReference>
<evidence type="ECO:0000259" key="13">
    <source>
        <dbReference type="PROSITE" id="PS50885"/>
    </source>
</evidence>
<dbReference type="OrthoDB" id="2489132at2"/>
<evidence type="ECO:0000313" key="14">
    <source>
        <dbReference type="EMBL" id="RJY07461.1"/>
    </source>
</evidence>
<dbReference type="CDD" id="cd06225">
    <property type="entry name" value="HAMP"/>
    <property type="match status" value="1"/>
</dbReference>
<gene>
    <name evidence="14" type="ORF">D5R81_15775</name>
</gene>
<name>A0A3A6THV2_9GAMM</name>
<keyword evidence="6 11" id="KW-0472">Membrane</keyword>
<dbReference type="Proteomes" id="UP000273022">
    <property type="component" value="Unassembled WGS sequence"/>
</dbReference>
<dbReference type="InterPro" id="IPR004089">
    <property type="entry name" value="MCPsignal_dom"/>
</dbReference>
<comment type="caution">
    <text evidence="14">The sequence shown here is derived from an EMBL/GenBank/DDBJ whole genome shotgun (WGS) entry which is preliminary data.</text>
</comment>
<keyword evidence="2" id="KW-1003">Cell membrane</keyword>
<dbReference type="SUPFAM" id="SSF103190">
    <property type="entry name" value="Sensory domain-like"/>
    <property type="match status" value="1"/>
</dbReference>
<evidence type="ECO:0000256" key="1">
    <source>
        <dbReference type="ARBA" id="ARBA00004651"/>
    </source>
</evidence>
<evidence type="ECO:0000256" key="2">
    <source>
        <dbReference type="ARBA" id="ARBA00022475"/>
    </source>
</evidence>
<dbReference type="InterPro" id="IPR033479">
    <property type="entry name" value="dCache_1"/>
</dbReference>
<accession>A0A3A6THV2</accession>
<dbReference type="Pfam" id="PF00672">
    <property type="entry name" value="HAMP"/>
    <property type="match status" value="1"/>
</dbReference>
<evidence type="ECO:0000256" key="6">
    <source>
        <dbReference type="ARBA" id="ARBA00023136"/>
    </source>
</evidence>
<keyword evidence="10" id="KW-0175">Coiled coil</keyword>
<feature type="domain" description="Methyl-accepting transducer" evidence="12">
    <location>
        <begin position="349"/>
        <end position="585"/>
    </location>
</feature>
<keyword evidence="5 11" id="KW-1133">Transmembrane helix</keyword>
<evidence type="ECO:0000256" key="7">
    <source>
        <dbReference type="ARBA" id="ARBA00023224"/>
    </source>
</evidence>
<dbReference type="GO" id="GO:0007165">
    <property type="term" value="P:signal transduction"/>
    <property type="evidence" value="ECO:0007669"/>
    <property type="project" value="UniProtKB-KW"/>
</dbReference>
<feature type="domain" description="HAMP" evidence="13">
    <location>
        <begin position="290"/>
        <end position="344"/>
    </location>
</feature>
<dbReference type="RefSeq" id="WP_121854587.1">
    <property type="nucleotide sequence ID" value="NZ_JAKILH010000183.1"/>
</dbReference>
<sequence length="622" mass="67107">MIALIMGSLLIANWMSYIQIRDATISEVNQTSQRILDTEATKIERWFQSKADVVNGLASAYQNSVYQSDFASVARTAKATSNVTDIFIGFDDGNAYSTTVGEAWNDGVAIRGKYEVLQRPWYRQAKSSQVTDITDVYPDATTGNDVVSIMKSMGDGVALVDIELTILEQTVASINYPGAVTVITDGSGKVMASNSQVVVKGIHFRDAGMRDVENKMLSQPKTMQEYTLKGIDKLAFTQAIPLVNGKKWHLFIGVNKSVAYASLDDVLTQSVISSVIMIIVSIVLMYMVLQMIYRPINHLKEMALDLSKGNGDLTSRLSIDTQDDLGEIATGINQFIGQLQALMLEVKNSSDSIDGSIERLKAEADANKQILNAHTQETEQIVAAIEEMSATANDVARNGSETAAFTQTTNEQALTSKQVVARATSTVAQLVQEVEATSENIAEIDRDTIDITNVLKVIGEIAEQTNLLALNAAIEAARAGEQGRGFAVVADEVRALAARTQTSTAEIEQTLTKLRNGSTSAISAMQATKSTCEQTADATDNVAEDLDGIVESVNQINDLNTQIATAAEEQSSVSDEITRNMAAISEMANELSMNGESSVKQTSNLANANCELKSVVGKFKLV</sequence>
<dbReference type="PROSITE" id="PS50885">
    <property type="entry name" value="HAMP"/>
    <property type="match status" value="1"/>
</dbReference>
<feature type="coiled-coil region" evidence="10">
    <location>
        <begin position="420"/>
        <end position="447"/>
    </location>
</feature>
<proteinExistence type="inferred from homology"/>
<protein>
    <submittedName>
        <fullName evidence="14">Methyl-accepting chemotaxis protein</fullName>
    </submittedName>
</protein>
<evidence type="ECO:0000256" key="4">
    <source>
        <dbReference type="ARBA" id="ARBA00022692"/>
    </source>
</evidence>
<evidence type="ECO:0000313" key="15">
    <source>
        <dbReference type="Proteomes" id="UP000273022"/>
    </source>
</evidence>
<dbReference type="SUPFAM" id="SSF58104">
    <property type="entry name" value="Methyl-accepting chemotaxis protein (MCP) signaling domain"/>
    <property type="match status" value="1"/>
</dbReference>
<keyword evidence="4 11" id="KW-0812">Transmembrane</keyword>
<keyword evidence="3" id="KW-0145">Chemotaxis</keyword>
<evidence type="ECO:0000256" key="5">
    <source>
        <dbReference type="ARBA" id="ARBA00022989"/>
    </source>
</evidence>
<keyword evidence="7 9" id="KW-0807">Transducer</keyword>
<organism evidence="14 15">
    <name type="scientific">Parashewanella spongiae</name>
    <dbReference type="NCBI Taxonomy" id="342950"/>
    <lineage>
        <taxon>Bacteria</taxon>
        <taxon>Pseudomonadati</taxon>
        <taxon>Pseudomonadota</taxon>
        <taxon>Gammaproteobacteria</taxon>
        <taxon>Alteromonadales</taxon>
        <taxon>Shewanellaceae</taxon>
        <taxon>Parashewanella</taxon>
    </lineage>
</organism>
<evidence type="ECO:0000259" key="12">
    <source>
        <dbReference type="PROSITE" id="PS50111"/>
    </source>
</evidence>
<evidence type="ECO:0000256" key="9">
    <source>
        <dbReference type="PROSITE-ProRule" id="PRU00284"/>
    </source>
</evidence>
<comment type="subcellular location">
    <subcellularLocation>
        <location evidence="1">Cell membrane</location>
        <topology evidence="1">Multi-pass membrane protein</topology>
    </subcellularLocation>
</comment>
<reference evidence="14 15" key="1">
    <citation type="submission" date="2018-09" db="EMBL/GenBank/DDBJ databases">
        <title>Phylogeny of the Shewanellaceae, and recommendation for two new genera, Pseudoshewanella and Parashewanella.</title>
        <authorList>
            <person name="Wang G."/>
        </authorList>
    </citation>
    <scope>NUCLEOTIDE SEQUENCE [LARGE SCALE GENOMIC DNA]</scope>
    <source>
        <strain evidence="14 15">KCTC 22492</strain>
    </source>
</reference>
<dbReference type="GO" id="GO:0005886">
    <property type="term" value="C:plasma membrane"/>
    <property type="evidence" value="ECO:0007669"/>
    <property type="project" value="UniProtKB-SubCell"/>
</dbReference>
<evidence type="ECO:0000256" key="8">
    <source>
        <dbReference type="ARBA" id="ARBA00029447"/>
    </source>
</evidence>
<dbReference type="EMBL" id="QYYH01000119">
    <property type="protein sequence ID" value="RJY07461.1"/>
    <property type="molecule type" value="Genomic_DNA"/>
</dbReference>
<dbReference type="Pfam" id="PF00015">
    <property type="entry name" value="MCPsignal"/>
    <property type="match status" value="1"/>
</dbReference>
<dbReference type="PANTHER" id="PTHR32089">
    <property type="entry name" value="METHYL-ACCEPTING CHEMOTAXIS PROTEIN MCPB"/>
    <property type="match status" value="1"/>
</dbReference>
<dbReference type="FunFam" id="1.10.287.950:FF:000001">
    <property type="entry name" value="Methyl-accepting chemotaxis sensory transducer"/>
    <property type="match status" value="1"/>
</dbReference>
<comment type="similarity">
    <text evidence="8">Belongs to the methyl-accepting chemotaxis (MCP) protein family.</text>
</comment>
<evidence type="ECO:0000256" key="11">
    <source>
        <dbReference type="SAM" id="Phobius"/>
    </source>
</evidence>
<evidence type="ECO:0000256" key="3">
    <source>
        <dbReference type="ARBA" id="ARBA00022500"/>
    </source>
</evidence>
<dbReference type="PROSITE" id="PS50111">
    <property type="entry name" value="CHEMOTAXIS_TRANSDUC_2"/>
    <property type="match status" value="1"/>
</dbReference>
<dbReference type="GO" id="GO:0006935">
    <property type="term" value="P:chemotaxis"/>
    <property type="evidence" value="ECO:0007669"/>
    <property type="project" value="UniProtKB-KW"/>
</dbReference>
<dbReference type="Gene3D" id="1.10.287.950">
    <property type="entry name" value="Methyl-accepting chemotaxis protein"/>
    <property type="match status" value="1"/>
</dbReference>